<name>A0A238JAR3_9RHOB</name>
<accession>A0A238JAR3</accession>
<dbReference type="RefSeq" id="WP_099243729.1">
    <property type="nucleotide sequence ID" value="NZ_FXXP01000001.1"/>
</dbReference>
<evidence type="ECO:0000313" key="2">
    <source>
        <dbReference type="EMBL" id="SMX27505.1"/>
    </source>
</evidence>
<proteinExistence type="predicted"/>
<dbReference type="Pfam" id="PF00485">
    <property type="entry name" value="PRK"/>
    <property type="match status" value="1"/>
</dbReference>
<protein>
    <submittedName>
        <fullName evidence="2">Nucleoside triphosphate hydrolase domain-containing protein</fullName>
    </submittedName>
</protein>
<keyword evidence="3" id="KW-1185">Reference proteome</keyword>
<dbReference type="Proteomes" id="UP000225972">
    <property type="component" value="Unassembled WGS sequence"/>
</dbReference>
<reference evidence="3" key="1">
    <citation type="submission" date="2017-05" db="EMBL/GenBank/DDBJ databases">
        <authorList>
            <person name="Rodrigo-Torres L."/>
            <person name="Arahal R. D."/>
            <person name="Lucena T."/>
        </authorList>
    </citation>
    <scope>NUCLEOTIDE SEQUENCE [LARGE SCALE GENOMIC DNA]</scope>
    <source>
        <strain evidence="3">CECT 8649</strain>
    </source>
</reference>
<dbReference type="InterPro" id="IPR006083">
    <property type="entry name" value="PRK/URK"/>
</dbReference>
<dbReference type="GO" id="GO:0016787">
    <property type="term" value="F:hydrolase activity"/>
    <property type="evidence" value="ECO:0007669"/>
    <property type="project" value="UniProtKB-KW"/>
</dbReference>
<evidence type="ECO:0000313" key="3">
    <source>
        <dbReference type="Proteomes" id="UP000225972"/>
    </source>
</evidence>
<dbReference type="SUPFAM" id="SSF52540">
    <property type="entry name" value="P-loop containing nucleoside triphosphate hydrolases"/>
    <property type="match status" value="1"/>
</dbReference>
<keyword evidence="2" id="KW-0378">Hydrolase</keyword>
<dbReference type="NCBIfam" id="NF006746">
    <property type="entry name" value="PRK09270.1-5"/>
    <property type="match status" value="1"/>
</dbReference>
<dbReference type="GO" id="GO:0005524">
    <property type="term" value="F:ATP binding"/>
    <property type="evidence" value="ECO:0007669"/>
    <property type="project" value="InterPro"/>
</dbReference>
<dbReference type="OrthoDB" id="1550976at2"/>
<sequence length="211" mass="23493">MTTLSPSLPELAERILSTPLRTRRRLIALAGAPASGKSTLADQLADQLRDQGQTAQVVPMDGFHLHNRTLADRGWLNRKGAAHTFDSMGFLSLVRRLPDEEEVFYPDFDRARDIAIAAAGRIGPDCETVIIEGNYLLFDAPIWRDLAPLWDLSLRLDIPMDVLETRLIQRWLDHGLSKDKAIARANQNDLVNARAIQDAPLPADITIRATP</sequence>
<evidence type="ECO:0000259" key="1">
    <source>
        <dbReference type="Pfam" id="PF00485"/>
    </source>
</evidence>
<dbReference type="PANTHER" id="PTHR10285">
    <property type="entry name" value="URIDINE KINASE"/>
    <property type="match status" value="1"/>
</dbReference>
<feature type="domain" description="Phosphoribulokinase/uridine kinase" evidence="1">
    <location>
        <begin position="26"/>
        <end position="170"/>
    </location>
</feature>
<gene>
    <name evidence="2" type="ORF">TRP8649_01610</name>
</gene>
<dbReference type="EMBL" id="FXXP01000001">
    <property type="protein sequence ID" value="SMX27505.1"/>
    <property type="molecule type" value="Genomic_DNA"/>
</dbReference>
<dbReference type="AlphaFoldDB" id="A0A238JAR3"/>
<dbReference type="Gene3D" id="3.40.50.300">
    <property type="entry name" value="P-loop containing nucleotide triphosphate hydrolases"/>
    <property type="match status" value="1"/>
</dbReference>
<dbReference type="InterPro" id="IPR027417">
    <property type="entry name" value="P-loop_NTPase"/>
</dbReference>
<dbReference type="GO" id="GO:0016301">
    <property type="term" value="F:kinase activity"/>
    <property type="evidence" value="ECO:0007669"/>
    <property type="project" value="InterPro"/>
</dbReference>
<organism evidence="2 3">
    <name type="scientific">Pelagimonas phthalicica</name>
    <dbReference type="NCBI Taxonomy" id="1037362"/>
    <lineage>
        <taxon>Bacteria</taxon>
        <taxon>Pseudomonadati</taxon>
        <taxon>Pseudomonadota</taxon>
        <taxon>Alphaproteobacteria</taxon>
        <taxon>Rhodobacterales</taxon>
        <taxon>Roseobacteraceae</taxon>
        <taxon>Pelagimonas</taxon>
    </lineage>
</organism>